<dbReference type="InterPro" id="IPR020471">
    <property type="entry name" value="AKR"/>
</dbReference>
<dbReference type="GO" id="GO:0016491">
    <property type="term" value="F:oxidoreductase activity"/>
    <property type="evidence" value="ECO:0007669"/>
    <property type="project" value="InterPro"/>
</dbReference>
<evidence type="ECO:0000259" key="1">
    <source>
        <dbReference type="Pfam" id="PF00248"/>
    </source>
</evidence>
<dbReference type="GO" id="GO:0005829">
    <property type="term" value="C:cytosol"/>
    <property type="evidence" value="ECO:0007669"/>
    <property type="project" value="TreeGrafter"/>
</dbReference>
<dbReference type="InterPro" id="IPR036812">
    <property type="entry name" value="NAD(P)_OxRdtase_dom_sf"/>
</dbReference>
<dbReference type="OrthoDB" id="48988at2759"/>
<dbReference type="AlphaFoldDB" id="A0A7R8ZMP4"/>
<name>A0A7R8ZMP4_9CRUS</name>
<reference evidence="2" key="1">
    <citation type="submission" date="2020-11" db="EMBL/GenBank/DDBJ databases">
        <authorList>
            <person name="Tran Van P."/>
        </authorList>
    </citation>
    <scope>NUCLEOTIDE SEQUENCE</scope>
</reference>
<protein>
    <recommendedName>
        <fullName evidence="1">NADP-dependent oxidoreductase domain-containing protein</fullName>
    </recommendedName>
</protein>
<dbReference type="SUPFAM" id="SSF51430">
    <property type="entry name" value="NAD(P)-linked oxidoreductase"/>
    <property type="match status" value="1"/>
</dbReference>
<proteinExistence type="predicted"/>
<sequence length="410" mass="45721">MSSVLPEGSLPPTYVDGFHDLDAVKRMTYTRVGDTDMYFSKLGFGGAVAGGIYGDFETEEIVETIVDAVRQGINWIDTAAFYGWGRSEEIIGLALKRMPRQAYYISTKCCRYGRLSDKKSIFNFSYERVMKSIDESLEKLGIAYVDLYVIHDIEFAPSLDIVTRGALRAIKDVQKAGKTKLVGVSALPVRILAEMVQRSIAAGMKIDFVLSYTRNVLFDTTLQEYLPAFEKQGVIVLNASPLANGLLTSGVNIQEWHCANLVPGLKKAAEEADAYCQSKGIDISRLAISFCVSTPGIPSHLNGIHSKEALQKNLDAVLNPLSAEEKEVLQHIRKEYVPLKLLLDQLSYSYHMEALKELNFRLTNGEQEEQVQDRICFEVEQPSIILTVFTEAGWRDLIPKIFQGHGRTGC</sequence>
<gene>
    <name evidence="2" type="ORF">CTOB1V02_LOCUS3016</name>
</gene>
<accession>A0A7R8ZMP4</accession>
<organism evidence="2">
    <name type="scientific">Cyprideis torosa</name>
    <dbReference type="NCBI Taxonomy" id="163714"/>
    <lineage>
        <taxon>Eukaryota</taxon>
        <taxon>Metazoa</taxon>
        <taxon>Ecdysozoa</taxon>
        <taxon>Arthropoda</taxon>
        <taxon>Crustacea</taxon>
        <taxon>Oligostraca</taxon>
        <taxon>Ostracoda</taxon>
        <taxon>Podocopa</taxon>
        <taxon>Podocopida</taxon>
        <taxon>Cytherocopina</taxon>
        <taxon>Cytheroidea</taxon>
        <taxon>Cytherideidae</taxon>
        <taxon>Cyprideis</taxon>
    </lineage>
</organism>
<dbReference type="PANTHER" id="PTHR42686:SF1">
    <property type="entry name" value="GH17980P-RELATED"/>
    <property type="match status" value="1"/>
</dbReference>
<dbReference type="InterPro" id="IPR023210">
    <property type="entry name" value="NADP_OxRdtase_dom"/>
</dbReference>
<dbReference type="Gene3D" id="3.20.20.100">
    <property type="entry name" value="NADP-dependent oxidoreductase domain"/>
    <property type="match status" value="1"/>
</dbReference>
<dbReference type="EMBL" id="OB660493">
    <property type="protein sequence ID" value="CAD7225068.1"/>
    <property type="molecule type" value="Genomic_DNA"/>
</dbReference>
<dbReference type="Pfam" id="PF00248">
    <property type="entry name" value="Aldo_ket_red"/>
    <property type="match status" value="1"/>
</dbReference>
<evidence type="ECO:0000313" key="2">
    <source>
        <dbReference type="EMBL" id="CAD7225068.1"/>
    </source>
</evidence>
<feature type="domain" description="NADP-dependent oxidoreductase" evidence="1">
    <location>
        <begin position="41"/>
        <end position="330"/>
    </location>
</feature>
<dbReference type="PANTHER" id="PTHR42686">
    <property type="entry name" value="GH17980P-RELATED"/>
    <property type="match status" value="1"/>
</dbReference>